<dbReference type="Proteomes" id="UP000264006">
    <property type="component" value="Chromosome"/>
</dbReference>
<evidence type="ECO:0000313" key="9">
    <source>
        <dbReference type="Proteomes" id="UP000264006"/>
    </source>
</evidence>
<protein>
    <submittedName>
        <fullName evidence="8">Putative integral membrane transport protein</fullName>
    </submittedName>
</protein>
<feature type="transmembrane region" description="Helical" evidence="6">
    <location>
        <begin position="100"/>
        <end position="122"/>
    </location>
</feature>
<feature type="transmembrane region" description="Helical" evidence="6">
    <location>
        <begin position="227"/>
        <end position="246"/>
    </location>
</feature>
<reference evidence="8 9" key="1">
    <citation type="submission" date="2018-09" db="EMBL/GenBank/DDBJ databases">
        <title>Complete genome sequence of Euzebya sp. DY32-46 isolated from seawater of Pacific Ocean.</title>
        <authorList>
            <person name="Xu L."/>
            <person name="Wu Y.-H."/>
            <person name="Xu X.-W."/>
        </authorList>
    </citation>
    <scope>NUCLEOTIDE SEQUENCE [LARGE SCALE GENOMIC DNA]</scope>
    <source>
        <strain evidence="8 9">DY32-46</strain>
    </source>
</reference>
<evidence type="ECO:0000256" key="3">
    <source>
        <dbReference type="ARBA" id="ARBA00022989"/>
    </source>
</evidence>
<comment type="subcellular location">
    <subcellularLocation>
        <location evidence="1">Cell membrane</location>
        <topology evidence="1">Multi-pass membrane protein</topology>
    </subcellularLocation>
</comment>
<dbReference type="SUPFAM" id="SSF103473">
    <property type="entry name" value="MFS general substrate transporter"/>
    <property type="match status" value="1"/>
</dbReference>
<gene>
    <name evidence="8" type="ORF">DVS28_a3683</name>
</gene>
<dbReference type="KEGG" id="euz:DVS28_a3683"/>
<feature type="transmembrane region" description="Helical" evidence="6">
    <location>
        <begin position="43"/>
        <end position="65"/>
    </location>
</feature>
<dbReference type="InterPro" id="IPR011701">
    <property type="entry name" value="MFS"/>
</dbReference>
<evidence type="ECO:0000259" key="7">
    <source>
        <dbReference type="PROSITE" id="PS50850"/>
    </source>
</evidence>
<dbReference type="Gene3D" id="1.20.1250.20">
    <property type="entry name" value="MFS general substrate transporter like domains"/>
    <property type="match status" value="1"/>
</dbReference>
<dbReference type="PROSITE" id="PS50850">
    <property type="entry name" value="MFS"/>
    <property type="match status" value="1"/>
</dbReference>
<feature type="transmembrane region" description="Helical" evidence="6">
    <location>
        <begin position="77"/>
        <end position="94"/>
    </location>
</feature>
<name>A0A346Y1K9_9ACTN</name>
<feature type="transmembrane region" description="Helical" evidence="6">
    <location>
        <begin position="252"/>
        <end position="269"/>
    </location>
</feature>
<keyword evidence="3 6" id="KW-1133">Transmembrane helix</keyword>
<evidence type="ECO:0000313" key="8">
    <source>
        <dbReference type="EMBL" id="AXV08356.1"/>
    </source>
</evidence>
<organism evidence="8 9">
    <name type="scientific">Euzebya pacifica</name>
    <dbReference type="NCBI Taxonomy" id="1608957"/>
    <lineage>
        <taxon>Bacteria</taxon>
        <taxon>Bacillati</taxon>
        <taxon>Actinomycetota</taxon>
        <taxon>Nitriliruptoria</taxon>
        <taxon>Euzebyales</taxon>
    </lineage>
</organism>
<feature type="transmembrane region" description="Helical" evidence="6">
    <location>
        <begin position="290"/>
        <end position="308"/>
    </location>
</feature>
<keyword evidence="9" id="KW-1185">Reference proteome</keyword>
<dbReference type="Pfam" id="PF07690">
    <property type="entry name" value="MFS_1"/>
    <property type="match status" value="1"/>
</dbReference>
<dbReference type="InterPro" id="IPR036259">
    <property type="entry name" value="MFS_trans_sf"/>
</dbReference>
<dbReference type="RefSeq" id="WP_164710725.1">
    <property type="nucleotide sequence ID" value="NZ_CP031165.1"/>
</dbReference>
<keyword evidence="4 6" id="KW-0472">Membrane</keyword>
<dbReference type="AlphaFoldDB" id="A0A346Y1K9"/>
<dbReference type="GO" id="GO:0005886">
    <property type="term" value="C:plasma membrane"/>
    <property type="evidence" value="ECO:0007669"/>
    <property type="project" value="UniProtKB-SubCell"/>
</dbReference>
<dbReference type="InterPro" id="IPR020846">
    <property type="entry name" value="MFS_dom"/>
</dbReference>
<dbReference type="PANTHER" id="PTHR11360">
    <property type="entry name" value="MONOCARBOXYLATE TRANSPORTER"/>
    <property type="match status" value="1"/>
</dbReference>
<feature type="transmembrane region" description="Helical" evidence="6">
    <location>
        <begin position="169"/>
        <end position="187"/>
    </location>
</feature>
<feature type="domain" description="Major facilitator superfamily (MFS) profile" evidence="7">
    <location>
        <begin position="1"/>
        <end position="402"/>
    </location>
</feature>
<evidence type="ECO:0000256" key="5">
    <source>
        <dbReference type="SAM" id="MobiDB-lite"/>
    </source>
</evidence>
<dbReference type="EMBL" id="CP031165">
    <property type="protein sequence ID" value="AXV08356.1"/>
    <property type="molecule type" value="Genomic_DNA"/>
</dbReference>
<feature type="transmembrane region" description="Helical" evidence="6">
    <location>
        <begin position="12"/>
        <end position="31"/>
    </location>
</feature>
<feature type="region of interest" description="Disordered" evidence="5">
    <location>
        <begin position="398"/>
        <end position="440"/>
    </location>
</feature>
<proteinExistence type="predicted"/>
<evidence type="ECO:0000256" key="1">
    <source>
        <dbReference type="ARBA" id="ARBA00004651"/>
    </source>
</evidence>
<accession>A0A346Y1K9</accession>
<dbReference type="InterPro" id="IPR050327">
    <property type="entry name" value="Proton-linked_MCT"/>
</dbReference>
<keyword evidence="2 6" id="KW-0812">Transmembrane</keyword>
<sequence length="440" mass="43342">MILPPPDLRRPVVGLGLVTLAAYGGWFYGFGVLVQPIADDTGWTVGMLGAAYAAAQLLAGLGATLGGRLLDRRGGRITFTIGGALGALCLGVASTATTPLLFGAAFAVGGGLAGATGFYHVTMAAARRLRPDRPAVVIGPLTIIGAFASPVFLPITAWAVGVHGWRPTLAGLAVTTGVGLLLGATIAPGGRADDGLPVGPGAYEDEGDMSLRAAAALAWVDPRVRRLLLFAVGYGVGASILLAYQVPTMASLGLPLATAATLAGARGFFQLLGRVGLDGMVQRFGSRRPLAGVMVLAVVACLLLGGSTTVVVGAVYAVVGGAALGAHSPLFGIHATSVLPPRHLGALVGAVQSVGGIASAAGPLLGGLVAQATGSYLPAVVMAAAGFAVAGLAMAGPRPSAAVPAAPGPDRADSRQGTTEAPIAPTGVAGHPTGATPPRP</sequence>
<feature type="transmembrane region" description="Helical" evidence="6">
    <location>
        <begin position="134"/>
        <end position="157"/>
    </location>
</feature>
<evidence type="ECO:0000256" key="6">
    <source>
        <dbReference type="SAM" id="Phobius"/>
    </source>
</evidence>
<evidence type="ECO:0000256" key="2">
    <source>
        <dbReference type="ARBA" id="ARBA00022692"/>
    </source>
</evidence>
<dbReference type="GO" id="GO:0022857">
    <property type="term" value="F:transmembrane transporter activity"/>
    <property type="evidence" value="ECO:0007669"/>
    <property type="project" value="InterPro"/>
</dbReference>
<dbReference type="PANTHER" id="PTHR11360:SF290">
    <property type="entry name" value="MONOCARBOXYLATE MFS PERMEASE"/>
    <property type="match status" value="1"/>
</dbReference>
<evidence type="ECO:0000256" key="4">
    <source>
        <dbReference type="ARBA" id="ARBA00023136"/>
    </source>
</evidence>
<feature type="transmembrane region" description="Helical" evidence="6">
    <location>
        <begin position="376"/>
        <end position="395"/>
    </location>
</feature>
<feature type="transmembrane region" description="Helical" evidence="6">
    <location>
        <begin position="344"/>
        <end position="370"/>
    </location>
</feature>